<dbReference type="Gene3D" id="3.40.50.150">
    <property type="entry name" value="Vaccinia Virus protein VP39"/>
    <property type="match status" value="1"/>
</dbReference>
<comment type="subcellular location">
    <subcellularLocation>
        <location evidence="1">Cytoplasm</location>
    </subcellularLocation>
</comment>
<evidence type="ECO:0000256" key="8">
    <source>
        <dbReference type="ARBA" id="ARBA00022691"/>
    </source>
</evidence>
<keyword evidence="6 12" id="KW-0489">Methyltransferase</keyword>
<evidence type="ECO:0000256" key="3">
    <source>
        <dbReference type="ARBA" id="ARBA00011890"/>
    </source>
</evidence>
<evidence type="ECO:0000256" key="4">
    <source>
        <dbReference type="ARBA" id="ARBA00013346"/>
    </source>
</evidence>
<dbReference type="EC" id="2.1.1.77" evidence="3"/>
<organism evidence="12 13">
    <name type="scientific">Kitasatospora albolonga</name>
    <dbReference type="NCBI Taxonomy" id="68173"/>
    <lineage>
        <taxon>Bacteria</taxon>
        <taxon>Bacillati</taxon>
        <taxon>Actinomycetota</taxon>
        <taxon>Actinomycetes</taxon>
        <taxon>Kitasatosporales</taxon>
        <taxon>Streptomycetaceae</taxon>
        <taxon>Kitasatospora</taxon>
    </lineage>
</organism>
<dbReference type="PANTHER" id="PTHR11579:SF0">
    <property type="entry name" value="PROTEIN-L-ISOASPARTATE(D-ASPARTATE) O-METHYLTRANSFERASE"/>
    <property type="match status" value="1"/>
</dbReference>
<evidence type="ECO:0000256" key="2">
    <source>
        <dbReference type="ARBA" id="ARBA00005369"/>
    </source>
</evidence>
<keyword evidence="8" id="KW-0949">S-adenosyl-L-methionine</keyword>
<dbReference type="PANTHER" id="PTHR11579">
    <property type="entry name" value="PROTEIN-L-ISOASPARTATE O-METHYLTRANSFERASE"/>
    <property type="match status" value="1"/>
</dbReference>
<name>A0ABC8BSY2_9ACTN</name>
<evidence type="ECO:0000256" key="9">
    <source>
        <dbReference type="ARBA" id="ARBA00030757"/>
    </source>
</evidence>
<keyword evidence="5" id="KW-0963">Cytoplasm</keyword>
<dbReference type="RefSeq" id="WP_084747263.1">
    <property type="nucleotide sequence ID" value="NZ_CP020563.1"/>
</dbReference>
<dbReference type="InterPro" id="IPR000682">
    <property type="entry name" value="PCMT"/>
</dbReference>
<dbReference type="GO" id="GO:0004719">
    <property type="term" value="F:protein-L-isoaspartate (D-aspartate) O-methyltransferase activity"/>
    <property type="evidence" value="ECO:0007669"/>
    <property type="project" value="UniProtKB-EC"/>
</dbReference>
<evidence type="ECO:0000256" key="11">
    <source>
        <dbReference type="ARBA" id="ARBA00031350"/>
    </source>
</evidence>
<dbReference type="SUPFAM" id="SSF53335">
    <property type="entry name" value="S-adenosyl-L-methionine-dependent methyltransferases"/>
    <property type="match status" value="1"/>
</dbReference>
<dbReference type="InterPro" id="IPR029063">
    <property type="entry name" value="SAM-dependent_MTases_sf"/>
</dbReference>
<keyword evidence="13" id="KW-1185">Reference proteome</keyword>
<evidence type="ECO:0000256" key="10">
    <source>
        <dbReference type="ARBA" id="ARBA00031323"/>
    </source>
</evidence>
<sequence>MPDVPDVLDALGDRRLRLLAAMADAGLWPDDSPWVRRAMEAVPRDRFAPETVWRWTGQRYEAVCRAEAPEAWGGEVYPDPYGSTVTQVTDGLPTSSISCAAIVATMLDSLVLEPGHRVLELGTGSGWNAALLAERAAQVTSVEIDTGLAAHARQRIQAAGPGGHVHVITGDGDGGPPGDAVFDRVISTYAVEHVPWAWVKRTRPGGRIVTPWGHTGCVALTVAQDGMSATGWMQAPARFMPTRRAGRPPLSFERVRGGGGGVPAEFTKPVRELSHPDVLFALRVLLPDVRIDTSTGADAQAVARVSDGHSSWAVLEEASALRGGQRDLVQEVLRAWRVREERGAPGMYDFGLHLTPDAHHTFTGDDPHGPGWTPLGR</sequence>
<dbReference type="EMBL" id="CP020563">
    <property type="protein sequence ID" value="ARF73474.1"/>
    <property type="molecule type" value="Genomic_DNA"/>
</dbReference>
<protein>
    <recommendedName>
        <fullName evidence="4">Protein-L-isoaspartate O-methyltransferase</fullName>
        <ecNumber evidence="3">2.1.1.77</ecNumber>
    </recommendedName>
    <alternativeName>
        <fullName evidence="11">L-isoaspartyl protein carboxyl methyltransferase</fullName>
    </alternativeName>
    <alternativeName>
        <fullName evidence="9">Protein L-isoaspartyl methyltransferase</fullName>
    </alternativeName>
    <alternativeName>
        <fullName evidence="10">Protein-beta-aspartate methyltransferase</fullName>
    </alternativeName>
</protein>
<proteinExistence type="inferred from homology"/>
<evidence type="ECO:0000313" key="13">
    <source>
        <dbReference type="Proteomes" id="UP000192251"/>
    </source>
</evidence>
<evidence type="ECO:0000256" key="6">
    <source>
        <dbReference type="ARBA" id="ARBA00022603"/>
    </source>
</evidence>
<evidence type="ECO:0000256" key="5">
    <source>
        <dbReference type="ARBA" id="ARBA00022490"/>
    </source>
</evidence>
<keyword evidence="7" id="KW-0808">Transferase</keyword>
<dbReference type="AlphaFoldDB" id="A0ABC8BSY2"/>
<comment type="similarity">
    <text evidence="2">Belongs to the methyltransferase superfamily. L-isoaspartyl/D-aspartyl protein methyltransferase family.</text>
</comment>
<dbReference type="GO" id="GO:0032259">
    <property type="term" value="P:methylation"/>
    <property type="evidence" value="ECO:0007669"/>
    <property type="project" value="UniProtKB-KW"/>
</dbReference>
<dbReference type="Pfam" id="PF01135">
    <property type="entry name" value="PCMT"/>
    <property type="match status" value="1"/>
</dbReference>
<evidence type="ECO:0000256" key="7">
    <source>
        <dbReference type="ARBA" id="ARBA00022679"/>
    </source>
</evidence>
<reference evidence="12 13" key="1">
    <citation type="submission" date="2017-04" db="EMBL/GenBank/DDBJ databases">
        <title>The complete genome sequence of Streptomyces albolongus YIM 101047, the producer of novel bafilomycins and novel odoriferous sesquiterpenoids.</title>
        <authorList>
            <person name="Yin M."/>
            <person name="Jiang Y."/>
        </authorList>
    </citation>
    <scope>NUCLEOTIDE SEQUENCE [LARGE SCALE GENOMIC DNA]</scope>
    <source>
        <strain evidence="12 13">YIM 101047</strain>
    </source>
</reference>
<evidence type="ECO:0000256" key="1">
    <source>
        <dbReference type="ARBA" id="ARBA00004496"/>
    </source>
</evidence>
<evidence type="ECO:0000313" key="12">
    <source>
        <dbReference type="EMBL" id="ARF73474.1"/>
    </source>
</evidence>
<gene>
    <name evidence="12" type="ORF">B7C62_15290</name>
</gene>
<dbReference type="KEGG" id="kab:B7C62_15290"/>
<accession>A0ABC8BSY2</accession>
<dbReference type="CDD" id="cd02440">
    <property type="entry name" value="AdoMet_MTases"/>
    <property type="match status" value="1"/>
</dbReference>
<dbReference type="Proteomes" id="UP000192251">
    <property type="component" value="Chromosome"/>
</dbReference>
<dbReference type="GO" id="GO:0005737">
    <property type="term" value="C:cytoplasm"/>
    <property type="evidence" value="ECO:0007669"/>
    <property type="project" value="UniProtKB-SubCell"/>
</dbReference>